<comment type="caution">
    <text evidence="1">The sequence shown here is derived from an EMBL/GenBank/DDBJ whole genome shotgun (WGS) entry which is preliminary data.</text>
</comment>
<dbReference type="InterPro" id="IPR031783">
    <property type="entry name" value="Csm2"/>
</dbReference>
<dbReference type="GO" id="GO:0000725">
    <property type="term" value="P:recombinational repair"/>
    <property type="evidence" value="ECO:0007669"/>
    <property type="project" value="InterPro"/>
</dbReference>
<dbReference type="AlphaFoldDB" id="A0AAV5S279"/>
<accession>A0AAV5S279</accession>
<evidence type="ECO:0000313" key="2">
    <source>
        <dbReference type="Proteomes" id="UP001377567"/>
    </source>
</evidence>
<sequence length="210" mass="23858">MQQYDDIPQLLLWKPYSKGQLAMSLSDFLLKNSKTDNDTTLSPRRLYYINPVNSFPLEEFQKLVPLNVPSNKHIYDNIMINQVLNMNELSKTIDKIIETTKDTTDSNENESNPKAVHTIPSEALIVISGIDIMFQNSNMSDTTHAHNLLNSILLQLRLTANTNHGSFKTVVLSRDQGVPRSGSTTSQKRAKHDGNTVYDYISKYYADYTL</sequence>
<organism evidence="1 2">
    <name type="scientific">Maudiozyma humilis</name>
    <name type="common">Sour dough yeast</name>
    <name type="synonym">Kazachstania humilis</name>
    <dbReference type="NCBI Taxonomy" id="51915"/>
    <lineage>
        <taxon>Eukaryota</taxon>
        <taxon>Fungi</taxon>
        <taxon>Dikarya</taxon>
        <taxon>Ascomycota</taxon>
        <taxon>Saccharomycotina</taxon>
        <taxon>Saccharomycetes</taxon>
        <taxon>Saccharomycetales</taxon>
        <taxon>Saccharomycetaceae</taxon>
        <taxon>Maudiozyma</taxon>
    </lineage>
</organism>
<gene>
    <name evidence="1" type="ORF">DAKH74_033350</name>
</gene>
<dbReference type="Proteomes" id="UP001377567">
    <property type="component" value="Unassembled WGS sequence"/>
</dbReference>
<evidence type="ECO:0000313" key="1">
    <source>
        <dbReference type="EMBL" id="GMM56719.1"/>
    </source>
</evidence>
<dbReference type="Gene3D" id="3.40.50.300">
    <property type="entry name" value="P-loop containing nucleotide triphosphate hydrolases"/>
    <property type="match status" value="1"/>
</dbReference>
<dbReference type="InterPro" id="IPR027417">
    <property type="entry name" value="P-loop_NTPase"/>
</dbReference>
<reference evidence="1 2" key="1">
    <citation type="journal article" date="2023" name="Elife">
        <title>Identification of key yeast species and microbe-microbe interactions impacting larval growth of Drosophila in the wild.</title>
        <authorList>
            <person name="Mure A."/>
            <person name="Sugiura Y."/>
            <person name="Maeda R."/>
            <person name="Honda K."/>
            <person name="Sakurai N."/>
            <person name="Takahashi Y."/>
            <person name="Watada M."/>
            <person name="Katoh T."/>
            <person name="Gotoh A."/>
            <person name="Gotoh Y."/>
            <person name="Taniguchi I."/>
            <person name="Nakamura K."/>
            <person name="Hayashi T."/>
            <person name="Katayama T."/>
            <person name="Uemura T."/>
            <person name="Hattori Y."/>
        </authorList>
    </citation>
    <scope>NUCLEOTIDE SEQUENCE [LARGE SCALE GENOMIC DNA]</scope>
    <source>
        <strain evidence="1 2">KH-74</strain>
    </source>
</reference>
<proteinExistence type="predicted"/>
<dbReference type="GO" id="GO:0005634">
    <property type="term" value="C:nucleus"/>
    <property type="evidence" value="ECO:0007669"/>
    <property type="project" value="InterPro"/>
</dbReference>
<dbReference type="EMBL" id="BTGD01000010">
    <property type="protein sequence ID" value="GMM56719.1"/>
    <property type="molecule type" value="Genomic_DNA"/>
</dbReference>
<protein>
    <submittedName>
        <fullName evidence="1">Csm2 protein</fullName>
    </submittedName>
</protein>
<name>A0AAV5S279_MAUHU</name>
<dbReference type="Pfam" id="PF16834">
    <property type="entry name" value="CSM2"/>
    <property type="match status" value="1"/>
</dbReference>
<keyword evidence="2" id="KW-1185">Reference proteome</keyword>
<dbReference type="GO" id="GO:0097196">
    <property type="term" value="C:Shu complex"/>
    <property type="evidence" value="ECO:0007669"/>
    <property type="project" value="InterPro"/>
</dbReference>